<organism evidence="9 10">
    <name type="scientific">Cocleimonas flava</name>
    <dbReference type="NCBI Taxonomy" id="634765"/>
    <lineage>
        <taxon>Bacteria</taxon>
        <taxon>Pseudomonadati</taxon>
        <taxon>Pseudomonadota</taxon>
        <taxon>Gammaproteobacteria</taxon>
        <taxon>Thiotrichales</taxon>
        <taxon>Thiotrichaceae</taxon>
        <taxon>Cocleimonas</taxon>
    </lineage>
</organism>
<dbReference type="Gene3D" id="3.30.70.560">
    <property type="entry name" value="7,8-Dihydro-6-hydroxymethylpterin-pyrophosphokinase HPPK"/>
    <property type="match status" value="1"/>
</dbReference>
<protein>
    <recommendedName>
        <fullName evidence="2">2-amino-4-hydroxy-6-hydroxymethyldihydropteridine diphosphokinase</fullName>
        <ecNumber evidence="2">2.7.6.3</ecNumber>
    </recommendedName>
</protein>
<reference evidence="9 10" key="1">
    <citation type="submission" date="2019-03" db="EMBL/GenBank/DDBJ databases">
        <title>Genomic Encyclopedia of Type Strains, Phase IV (KMG-IV): sequencing the most valuable type-strain genomes for metagenomic binning, comparative biology and taxonomic classification.</title>
        <authorList>
            <person name="Goeker M."/>
        </authorList>
    </citation>
    <scope>NUCLEOTIDE SEQUENCE [LARGE SCALE GENOMIC DNA]</scope>
    <source>
        <strain evidence="9 10">DSM 24830</strain>
    </source>
</reference>
<dbReference type="Proteomes" id="UP000294887">
    <property type="component" value="Unassembled WGS sequence"/>
</dbReference>
<accession>A0A4V2P8B1</accession>
<evidence type="ECO:0000256" key="6">
    <source>
        <dbReference type="ARBA" id="ARBA00022840"/>
    </source>
</evidence>
<dbReference type="GO" id="GO:0003848">
    <property type="term" value="F:2-amino-4-hydroxy-6-hydroxymethyldihydropteridine diphosphokinase activity"/>
    <property type="evidence" value="ECO:0007669"/>
    <property type="project" value="UniProtKB-EC"/>
</dbReference>
<keyword evidence="10" id="KW-1185">Reference proteome</keyword>
<evidence type="ECO:0000256" key="2">
    <source>
        <dbReference type="ARBA" id="ARBA00013253"/>
    </source>
</evidence>
<dbReference type="CDD" id="cd00483">
    <property type="entry name" value="HPPK"/>
    <property type="match status" value="1"/>
</dbReference>
<keyword evidence="3" id="KW-0808">Transferase</keyword>
<dbReference type="InterPro" id="IPR000550">
    <property type="entry name" value="Hppk"/>
</dbReference>
<dbReference type="Pfam" id="PF01288">
    <property type="entry name" value="HPPK"/>
    <property type="match status" value="1"/>
</dbReference>
<keyword evidence="6" id="KW-0067">ATP-binding</keyword>
<dbReference type="InterPro" id="IPR035907">
    <property type="entry name" value="Hppk_sf"/>
</dbReference>
<keyword evidence="4" id="KW-0547">Nucleotide-binding</keyword>
<dbReference type="GO" id="GO:0046654">
    <property type="term" value="P:tetrahydrofolate biosynthetic process"/>
    <property type="evidence" value="ECO:0007669"/>
    <property type="project" value="UniProtKB-UniPathway"/>
</dbReference>
<dbReference type="GO" id="GO:0005524">
    <property type="term" value="F:ATP binding"/>
    <property type="evidence" value="ECO:0007669"/>
    <property type="project" value="UniProtKB-KW"/>
</dbReference>
<dbReference type="SUPFAM" id="SSF55083">
    <property type="entry name" value="6-hydroxymethyl-7,8-dihydropterin pyrophosphokinase, HPPK"/>
    <property type="match status" value="1"/>
</dbReference>
<dbReference type="RefSeq" id="WP_131906786.1">
    <property type="nucleotide sequence ID" value="NZ_BAAAFU010000001.1"/>
</dbReference>
<keyword evidence="7" id="KW-0289">Folate biosynthesis</keyword>
<evidence type="ECO:0000256" key="7">
    <source>
        <dbReference type="ARBA" id="ARBA00022909"/>
    </source>
</evidence>
<proteinExistence type="predicted"/>
<dbReference type="GO" id="GO:0046656">
    <property type="term" value="P:folic acid biosynthetic process"/>
    <property type="evidence" value="ECO:0007669"/>
    <property type="project" value="UniProtKB-KW"/>
</dbReference>
<dbReference type="PANTHER" id="PTHR43071:SF2">
    <property type="entry name" value="2-AMINO-4-HYDROXY-6-HYDROXYMETHYLDIHYDROPTERIDINE PYROPHOSPHOKINASE"/>
    <property type="match status" value="1"/>
</dbReference>
<comment type="caution">
    <text evidence="9">The sequence shown here is derived from an EMBL/GenBank/DDBJ whole genome shotgun (WGS) entry which is preliminary data.</text>
</comment>
<evidence type="ECO:0000256" key="1">
    <source>
        <dbReference type="ARBA" id="ARBA00005051"/>
    </source>
</evidence>
<evidence type="ECO:0000313" key="10">
    <source>
        <dbReference type="Proteomes" id="UP000294887"/>
    </source>
</evidence>
<evidence type="ECO:0000256" key="5">
    <source>
        <dbReference type="ARBA" id="ARBA00022777"/>
    </source>
</evidence>
<sequence>MVAVYIDIGSNIDREKNIQSCVDELQRKFPDMVFSKAYESASFGFKGDAFINISAGFETDLSYADLKDFLKSIENQHARKRSKTKFISRTLDVDVLLYGDEILRPDNDVPRAEILKFPFVLFPLAEIAAETVHPEQKKTIAQLAKESDLDKNSLTEVPDFPKLKIQ</sequence>
<dbReference type="UniPathway" id="UPA00077">
    <property type="reaction ID" value="UER00155"/>
</dbReference>
<comment type="pathway">
    <text evidence="1">Cofactor biosynthesis; tetrahydrofolate biosynthesis; 2-amino-4-hydroxy-6-hydroxymethyl-7,8-dihydropteridine diphosphate from 7,8-dihydroneopterin triphosphate: step 4/4.</text>
</comment>
<keyword evidence="5 9" id="KW-0418">Kinase</keyword>
<gene>
    <name evidence="9" type="ORF">EV695_3040</name>
</gene>
<dbReference type="GO" id="GO:0016301">
    <property type="term" value="F:kinase activity"/>
    <property type="evidence" value="ECO:0007669"/>
    <property type="project" value="UniProtKB-KW"/>
</dbReference>
<dbReference type="PANTHER" id="PTHR43071">
    <property type="entry name" value="2-AMINO-4-HYDROXY-6-HYDROXYMETHYLDIHYDROPTERIDINE PYROPHOSPHOKINASE"/>
    <property type="match status" value="1"/>
</dbReference>
<evidence type="ECO:0000259" key="8">
    <source>
        <dbReference type="Pfam" id="PF01288"/>
    </source>
</evidence>
<evidence type="ECO:0000313" key="9">
    <source>
        <dbReference type="EMBL" id="TCJ85075.1"/>
    </source>
</evidence>
<feature type="domain" description="7,8-dihydro-6-hydroxymethylpterin-pyrophosphokinase" evidence="8">
    <location>
        <begin position="5"/>
        <end position="128"/>
    </location>
</feature>
<evidence type="ECO:0000256" key="4">
    <source>
        <dbReference type="ARBA" id="ARBA00022741"/>
    </source>
</evidence>
<dbReference type="OrthoDB" id="9790168at2"/>
<evidence type="ECO:0000256" key="3">
    <source>
        <dbReference type="ARBA" id="ARBA00022679"/>
    </source>
</evidence>
<dbReference type="EC" id="2.7.6.3" evidence="2"/>
<name>A0A4V2P8B1_9GAMM</name>
<dbReference type="NCBIfam" id="TIGR01498">
    <property type="entry name" value="folK"/>
    <property type="match status" value="1"/>
</dbReference>
<dbReference type="EMBL" id="SMFQ01000004">
    <property type="protein sequence ID" value="TCJ85075.1"/>
    <property type="molecule type" value="Genomic_DNA"/>
</dbReference>
<dbReference type="AlphaFoldDB" id="A0A4V2P8B1"/>